<dbReference type="GO" id="GO:0040029">
    <property type="term" value="P:epigenetic regulation of gene expression"/>
    <property type="evidence" value="ECO:0007669"/>
    <property type="project" value="TreeGrafter"/>
</dbReference>
<proteinExistence type="predicted"/>
<feature type="domain" description="Histone deacetylase" evidence="3">
    <location>
        <begin position="45"/>
        <end position="324"/>
    </location>
</feature>
<dbReference type="Gene3D" id="3.40.630.30">
    <property type="match status" value="1"/>
</dbReference>
<dbReference type="PRINTS" id="PR01270">
    <property type="entry name" value="HDASUPER"/>
</dbReference>
<dbReference type="InterPro" id="IPR037138">
    <property type="entry name" value="His_deacetylse_dom_sf"/>
</dbReference>
<reference evidence="4" key="1">
    <citation type="submission" date="2021-11" db="EMBL/GenBank/DDBJ databases">
        <authorList>
            <consortium name="Genoscope - CEA"/>
            <person name="William W."/>
        </authorList>
    </citation>
    <scope>NUCLEOTIDE SEQUENCE</scope>
</reference>
<keyword evidence="1" id="KW-0732">Signal</keyword>
<dbReference type="InterPro" id="IPR000182">
    <property type="entry name" value="GNAT_dom"/>
</dbReference>
<dbReference type="PANTHER" id="PTHR10625">
    <property type="entry name" value="HISTONE DEACETYLASE HDAC1-RELATED"/>
    <property type="match status" value="1"/>
</dbReference>
<accession>A0A8J2T1D7</accession>
<name>A0A8J2T1D7_9STRA</name>
<dbReference type="Gene3D" id="3.40.800.20">
    <property type="entry name" value="Histone deacetylase domain"/>
    <property type="match status" value="1"/>
</dbReference>
<dbReference type="SUPFAM" id="SSF55729">
    <property type="entry name" value="Acyl-CoA N-acyltransferases (Nat)"/>
    <property type="match status" value="1"/>
</dbReference>
<dbReference type="Proteomes" id="UP000789595">
    <property type="component" value="Unassembled WGS sequence"/>
</dbReference>
<feature type="signal peptide" evidence="1">
    <location>
        <begin position="1"/>
        <end position="22"/>
    </location>
</feature>
<dbReference type="InterPro" id="IPR000286">
    <property type="entry name" value="HDACs"/>
</dbReference>
<dbReference type="Pfam" id="PF00583">
    <property type="entry name" value="Acetyltransf_1"/>
    <property type="match status" value="1"/>
</dbReference>
<evidence type="ECO:0008006" key="6">
    <source>
        <dbReference type="Google" id="ProtNLM"/>
    </source>
</evidence>
<evidence type="ECO:0000313" key="4">
    <source>
        <dbReference type="EMBL" id="CAH0378246.1"/>
    </source>
</evidence>
<feature type="domain" description="N-acetyltransferase" evidence="2">
    <location>
        <begin position="581"/>
        <end position="641"/>
    </location>
</feature>
<feature type="chain" id="PRO_5035211511" description="Histone deacetylase domain-containing protein" evidence="1">
    <location>
        <begin position="23"/>
        <end position="680"/>
    </location>
</feature>
<evidence type="ECO:0000259" key="2">
    <source>
        <dbReference type="Pfam" id="PF00583"/>
    </source>
</evidence>
<protein>
    <recommendedName>
        <fullName evidence="6">Histone deacetylase domain-containing protein</fullName>
    </recommendedName>
</protein>
<dbReference type="Pfam" id="PF00850">
    <property type="entry name" value="Hist_deacetyl"/>
    <property type="match status" value="1"/>
</dbReference>
<dbReference type="EMBL" id="CAKKNE010000005">
    <property type="protein sequence ID" value="CAH0378246.1"/>
    <property type="molecule type" value="Genomic_DNA"/>
</dbReference>
<sequence>MRLLWRCALVHSVALHSGGVNALHPSGVKIFYDPRHATHSNAKGHPETPRRVDDCRRALEKTDATWQYLKQARTDAEESVRRVHSNQHISRVKKASKFYRFGRTRLAVDTYAKRGSHQTMLRAQSLWLDAVDHASIQNELAVALSRPPGHHASRHVADGFCLYNFAAGAAAYALDVLGKDWVALLDFDVHHGNGVAAYADEEARVMYASAHQAPLWPNTGDDPSDQGLLGNRLNACVKRGADAVEFCGAWDRCLKFVADRVSGSNGLLVVSAGFDALLEDPLAQCRLRPQDYVRIGRATKDAAETLGVPVVLGLEGGYSTKVGDAFAHSIRPWLGDDADLVEVEAAPKLARRVEVCESNQLPEPGALRCVSTKHGPLTIATTSDGAAYALQKRLPPYGLATRFYGDFDGQVRTIKDRGSGTKFYVDSGDVRGPWCPAILPKRPLARRRRLPADYRDASAIQTARLDVVDGVATASSDELEAVLSAAPRQLYPKLRKRRRRRRLVTQRSFARAAQNDRATVATSIKNGELRTAAVTSTGLELGYYLVRLPDEPTPGTDDALSAILHGGDSTKVERDSRRGTAKVAAGVAVFVEPAARGRNIGEVLFKEAMRACRALDFRYMLFVERDGGSGKLVKWYEAMGFRVVPPDVLPGLDRAMVGYLPSDQTFYDVEGVGLDVEKYS</sequence>
<dbReference type="InterPro" id="IPR016181">
    <property type="entry name" value="Acyl_CoA_acyltransferase"/>
</dbReference>
<dbReference type="SUPFAM" id="SSF52768">
    <property type="entry name" value="Arginase/deacetylase"/>
    <property type="match status" value="1"/>
</dbReference>
<keyword evidence="5" id="KW-1185">Reference proteome</keyword>
<gene>
    <name evidence="4" type="ORF">PECAL_5P27620</name>
</gene>
<organism evidence="4 5">
    <name type="scientific">Pelagomonas calceolata</name>
    <dbReference type="NCBI Taxonomy" id="35677"/>
    <lineage>
        <taxon>Eukaryota</taxon>
        <taxon>Sar</taxon>
        <taxon>Stramenopiles</taxon>
        <taxon>Ochrophyta</taxon>
        <taxon>Pelagophyceae</taxon>
        <taxon>Pelagomonadales</taxon>
        <taxon>Pelagomonadaceae</taxon>
        <taxon>Pelagomonas</taxon>
    </lineage>
</organism>
<dbReference type="GO" id="GO:0016747">
    <property type="term" value="F:acyltransferase activity, transferring groups other than amino-acyl groups"/>
    <property type="evidence" value="ECO:0007669"/>
    <property type="project" value="InterPro"/>
</dbReference>
<dbReference type="OrthoDB" id="424012at2759"/>
<dbReference type="AlphaFoldDB" id="A0A8J2T1D7"/>
<dbReference type="GO" id="GO:0004407">
    <property type="term" value="F:histone deacetylase activity"/>
    <property type="evidence" value="ECO:0007669"/>
    <property type="project" value="TreeGrafter"/>
</dbReference>
<evidence type="ECO:0000256" key="1">
    <source>
        <dbReference type="SAM" id="SignalP"/>
    </source>
</evidence>
<evidence type="ECO:0000259" key="3">
    <source>
        <dbReference type="Pfam" id="PF00850"/>
    </source>
</evidence>
<dbReference type="InterPro" id="IPR023696">
    <property type="entry name" value="Ureohydrolase_dom_sf"/>
</dbReference>
<evidence type="ECO:0000313" key="5">
    <source>
        <dbReference type="Proteomes" id="UP000789595"/>
    </source>
</evidence>
<dbReference type="InterPro" id="IPR023801">
    <property type="entry name" value="His_deacetylse_dom"/>
</dbReference>
<comment type="caution">
    <text evidence="4">The sequence shown here is derived from an EMBL/GenBank/DDBJ whole genome shotgun (WGS) entry which is preliminary data.</text>
</comment>
<dbReference type="PANTHER" id="PTHR10625:SF10">
    <property type="entry name" value="HISTONE DEACETYLASE HDAC1"/>
    <property type="match status" value="1"/>
</dbReference>